<feature type="transmembrane region" description="Helical" evidence="5">
    <location>
        <begin position="74"/>
        <end position="95"/>
    </location>
</feature>
<organism evidence="6 7">
    <name type="scientific">Glossina morsitans morsitans</name>
    <name type="common">Savannah tsetse fly</name>
    <dbReference type="NCBI Taxonomy" id="37546"/>
    <lineage>
        <taxon>Eukaryota</taxon>
        <taxon>Metazoa</taxon>
        <taxon>Ecdysozoa</taxon>
        <taxon>Arthropoda</taxon>
        <taxon>Hexapoda</taxon>
        <taxon>Insecta</taxon>
        <taxon>Pterygota</taxon>
        <taxon>Neoptera</taxon>
        <taxon>Endopterygota</taxon>
        <taxon>Diptera</taxon>
        <taxon>Brachycera</taxon>
        <taxon>Muscomorpha</taxon>
        <taxon>Hippoboscoidea</taxon>
        <taxon>Glossinidae</taxon>
        <taxon>Glossina</taxon>
    </lineage>
</organism>
<keyword evidence="4 5" id="KW-0472">Membrane</keyword>
<reference evidence="6" key="1">
    <citation type="submission" date="2020-05" db="UniProtKB">
        <authorList>
            <consortium name="EnsemblMetazoa"/>
        </authorList>
    </citation>
    <scope>IDENTIFICATION</scope>
    <source>
        <strain evidence="6">Yale</strain>
    </source>
</reference>
<dbReference type="InterPro" id="IPR011701">
    <property type="entry name" value="MFS"/>
</dbReference>
<dbReference type="PROSITE" id="PS00216">
    <property type="entry name" value="SUGAR_TRANSPORT_1"/>
    <property type="match status" value="1"/>
</dbReference>
<dbReference type="VEuPathDB" id="VectorBase:GMOY000269"/>
<feature type="transmembrane region" description="Helical" evidence="5">
    <location>
        <begin position="340"/>
        <end position="358"/>
    </location>
</feature>
<evidence type="ECO:0000256" key="4">
    <source>
        <dbReference type="ARBA" id="ARBA00023136"/>
    </source>
</evidence>
<evidence type="ECO:0000256" key="1">
    <source>
        <dbReference type="ARBA" id="ARBA00004141"/>
    </source>
</evidence>
<dbReference type="PhylomeDB" id="A0A1B0F9V5"/>
<feature type="transmembrane region" description="Helical" evidence="5">
    <location>
        <begin position="144"/>
        <end position="167"/>
    </location>
</feature>
<keyword evidence="7" id="KW-1185">Reference proteome</keyword>
<evidence type="ECO:0000256" key="5">
    <source>
        <dbReference type="SAM" id="Phobius"/>
    </source>
</evidence>
<dbReference type="PANTHER" id="PTHR23507:SF39">
    <property type="entry name" value="GH23453P-RELATED"/>
    <property type="match status" value="1"/>
</dbReference>
<feature type="transmembrane region" description="Helical" evidence="5">
    <location>
        <begin position="206"/>
        <end position="236"/>
    </location>
</feature>
<dbReference type="PANTHER" id="PTHR23507">
    <property type="entry name" value="ZGC:174356"/>
    <property type="match status" value="1"/>
</dbReference>
<keyword evidence="3 5" id="KW-1133">Transmembrane helix</keyword>
<feature type="transmembrane region" description="Helical" evidence="5">
    <location>
        <begin position="248"/>
        <end position="270"/>
    </location>
</feature>
<feature type="transmembrane region" description="Helical" evidence="5">
    <location>
        <begin position="276"/>
        <end position="297"/>
    </location>
</feature>
<evidence type="ECO:0000313" key="6">
    <source>
        <dbReference type="EnsemblMetazoa" id="GMOY000269-PA"/>
    </source>
</evidence>
<dbReference type="Gene3D" id="1.20.1250.20">
    <property type="entry name" value="MFS general substrate transporter like domains"/>
    <property type="match status" value="1"/>
</dbReference>
<feature type="transmembrane region" description="Helical" evidence="5">
    <location>
        <begin position="406"/>
        <end position="426"/>
    </location>
</feature>
<accession>A0A1B0F9V5</accession>
<dbReference type="Proteomes" id="UP000092444">
    <property type="component" value="Unassembled WGS sequence"/>
</dbReference>
<proteinExistence type="predicted"/>
<dbReference type="CDD" id="cd17386">
    <property type="entry name" value="MFS_SLC46"/>
    <property type="match status" value="1"/>
</dbReference>
<feature type="transmembrane region" description="Helical" evidence="5">
    <location>
        <begin position="503"/>
        <end position="525"/>
    </location>
</feature>
<protein>
    <submittedName>
        <fullName evidence="6">Uncharacterized protein</fullName>
    </submittedName>
</protein>
<evidence type="ECO:0000313" key="7">
    <source>
        <dbReference type="Proteomes" id="UP000092444"/>
    </source>
</evidence>
<evidence type="ECO:0000256" key="2">
    <source>
        <dbReference type="ARBA" id="ARBA00022692"/>
    </source>
</evidence>
<dbReference type="EMBL" id="CCAG010014464">
    <property type="status" value="NOT_ANNOTATED_CDS"/>
    <property type="molecule type" value="Genomic_DNA"/>
</dbReference>
<dbReference type="InterPro" id="IPR005829">
    <property type="entry name" value="Sugar_transporter_CS"/>
</dbReference>
<dbReference type="GO" id="GO:0016020">
    <property type="term" value="C:membrane"/>
    <property type="evidence" value="ECO:0007669"/>
    <property type="project" value="UniProtKB-SubCell"/>
</dbReference>
<comment type="subcellular location">
    <subcellularLocation>
        <location evidence="1">Membrane</location>
        <topology evidence="1">Multi-pass membrane protein</topology>
    </subcellularLocation>
</comment>
<feature type="transmembrane region" description="Helical" evidence="5">
    <location>
        <begin position="470"/>
        <end position="491"/>
    </location>
</feature>
<keyword evidence="2 5" id="KW-0812">Transmembrane</keyword>
<feature type="transmembrane region" description="Helical" evidence="5">
    <location>
        <begin position="432"/>
        <end position="450"/>
    </location>
</feature>
<feature type="transmembrane region" description="Helical" evidence="5">
    <location>
        <begin position="378"/>
        <end position="399"/>
    </location>
</feature>
<dbReference type="Pfam" id="PF07690">
    <property type="entry name" value="MFS_1"/>
    <property type="match status" value="1"/>
</dbReference>
<dbReference type="SUPFAM" id="SSF103473">
    <property type="entry name" value="MFS general substrate transporter"/>
    <property type="match status" value="1"/>
</dbReference>
<dbReference type="AlphaFoldDB" id="A0A1B0F9V5"/>
<dbReference type="InterPro" id="IPR036259">
    <property type="entry name" value="MFS_trans_sf"/>
</dbReference>
<dbReference type="GO" id="GO:0022857">
    <property type="term" value="F:transmembrane transporter activity"/>
    <property type="evidence" value="ECO:0007669"/>
    <property type="project" value="InterPro"/>
</dbReference>
<feature type="transmembrane region" description="Helical" evidence="5">
    <location>
        <begin position="179"/>
        <end position="200"/>
    </location>
</feature>
<evidence type="ECO:0000256" key="3">
    <source>
        <dbReference type="ARBA" id="ARBA00022989"/>
    </source>
</evidence>
<sequence>TNAASSTKAAVSCTKEAVSSAKAAVGSTLAAEFHKSGCEFQKSGSTNNAHDDAHSLPESSISTKRHKLFILEPAVFLVFLAFSLSGAVFQNILLYQTCVYVYKYNNSDCQPLLGVQRESPEVQVKSAFGILLTFSHIETQIQPYVVRILMAISLLESIIPAFVSLFIGPWSDKYGRRPILLTTFSGYLISRIIATVLIYISSKVIINPWLFLLCSVPSVLSGGTCALITGIYCYISDVAKAKSRALRMVLNEASLCAGMMIGNVLTGYIYEATNAITVFSISSTLLFLALLYVYAFVVESLKPEQIMTAGNSKIREFFRLDLVKDLVRTCTKPRPNYDRIIIWLTMMALTLALFVMAGDDNVSYLFVRNQFQWTLKDYTVFNATRIIVQIVGSIIGMYFLRKASMFQFSIVGMTLISLASCVFESTVRATAIYWWELYLGLTLGLMRGVMGPMSRAILSHVAPATEVGKIYALTTSLESLSPLISSPLYTIVYNATLSYYPGLFNFLSAGLYLLCYTFIAIIYGIQKSMGENATYQAIGR</sequence>
<dbReference type="EnsemblMetazoa" id="GMOY000269-RA">
    <property type="protein sequence ID" value="GMOY000269-PA"/>
    <property type="gene ID" value="GMOY000269"/>
</dbReference>
<name>A0A1B0F9V5_GLOMM</name>